<dbReference type="InterPro" id="IPR001173">
    <property type="entry name" value="Glyco_trans_2-like"/>
</dbReference>
<dbReference type="InterPro" id="IPR029044">
    <property type="entry name" value="Nucleotide-diphossugar_trans"/>
</dbReference>
<evidence type="ECO:0000259" key="1">
    <source>
        <dbReference type="Pfam" id="PF00535"/>
    </source>
</evidence>
<dbReference type="PANTHER" id="PTHR43179">
    <property type="entry name" value="RHAMNOSYLTRANSFERASE WBBL"/>
    <property type="match status" value="1"/>
</dbReference>
<comment type="caution">
    <text evidence="2">The sequence shown here is derived from an EMBL/GenBank/DDBJ whole genome shotgun (WGS) entry which is preliminary data.</text>
</comment>
<proteinExistence type="predicted"/>
<dbReference type="Pfam" id="PF00535">
    <property type="entry name" value="Glycos_transf_2"/>
    <property type="match status" value="1"/>
</dbReference>
<dbReference type="PANTHER" id="PTHR43179:SF7">
    <property type="entry name" value="RHAMNOSYLTRANSFERASE WBBL"/>
    <property type="match status" value="1"/>
</dbReference>
<evidence type="ECO:0000313" key="2">
    <source>
        <dbReference type="EMBL" id="MBB6732585.1"/>
    </source>
</evidence>
<dbReference type="RefSeq" id="WP_185130254.1">
    <property type="nucleotide sequence ID" value="NZ_JACJVO010000021.1"/>
</dbReference>
<evidence type="ECO:0000313" key="3">
    <source>
        <dbReference type="Proteomes" id="UP000564644"/>
    </source>
</evidence>
<protein>
    <submittedName>
        <fullName evidence="2">Glycosyltransferase family 2 protein</fullName>
    </submittedName>
</protein>
<dbReference type="CDD" id="cd04186">
    <property type="entry name" value="GT_2_like_c"/>
    <property type="match status" value="1"/>
</dbReference>
<feature type="domain" description="Glycosyltransferase 2-like" evidence="1">
    <location>
        <begin position="4"/>
        <end position="165"/>
    </location>
</feature>
<reference evidence="2 3" key="1">
    <citation type="submission" date="2020-08" db="EMBL/GenBank/DDBJ databases">
        <title>Cohnella phylogeny.</title>
        <authorList>
            <person name="Dunlap C."/>
        </authorList>
    </citation>
    <scope>NUCLEOTIDE SEQUENCE [LARGE SCALE GENOMIC DNA]</scope>
    <source>
        <strain evidence="2 3">CBP 2801</strain>
    </source>
</reference>
<organism evidence="2 3">
    <name type="scientific">Cohnella zeiphila</name>
    <dbReference type="NCBI Taxonomy" id="2761120"/>
    <lineage>
        <taxon>Bacteria</taxon>
        <taxon>Bacillati</taxon>
        <taxon>Bacillota</taxon>
        <taxon>Bacilli</taxon>
        <taxon>Bacillales</taxon>
        <taxon>Paenibacillaceae</taxon>
        <taxon>Cohnella</taxon>
    </lineage>
</organism>
<keyword evidence="3" id="KW-1185">Reference proteome</keyword>
<keyword evidence="2" id="KW-0808">Transferase</keyword>
<name>A0A7X0SPN6_9BACL</name>
<gene>
    <name evidence="2" type="ORF">H7C18_16810</name>
</gene>
<dbReference type="GO" id="GO:0016740">
    <property type="term" value="F:transferase activity"/>
    <property type="evidence" value="ECO:0007669"/>
    <property type="project" value="UniProtKB-KW"/>
</dbReference>
<accession>A0A7X0SPN6</accession>
<dbReference type="EMBL" id="JACJVO010000021">
    <property type="protein sequence ID" value="MBB6732585.1"/>
    <property type="molecule type" value="Genomic_DNA"/>
</dbReference>
<dbReference type="Gene3D" id="3.90.550.10">
    <property type="entry name" value="Spore Coat Polysaccharide Biosynthesis Protein SpsA, Chain A"/>
    <property type="match status" value="1"/>
</dbReference>
<dbReference type="SUPFAM" id="SSF53448">
    <property type="entry name" value="Nucleotide-diphospho-sugar transferases"/>
    <property type="match status" value="1"/>
</dbReference>
<dbReference type="Proteomes" id="UP000564644">
    <property type="component" value="Unassembled WGS sequence"/>
</dbReference>
<sequence length="462" mass="52019">MLTSIVILTLNNMDQTLRCVHSIRRFTDAPYELIVIDNGSSDGTIGWLYEQPDIKFMCNEGNVGFAAACNQGAAMAGGDLILLLNNDTLVSPRWLSQLQAALLSHPSVGVVGPVSNFVLPMQLNKQTFSSDEHFFAFADRFNRHDPFRWRDATSISGFCMMIRRDTWNSLGGLDDRFSIGGYEDIDLCYRALTQGLALRVAGDTYIYHEGNRSFKRNSLDPYTIAGLNRKRFLRKWGFNPERLILHLDPGFLPNSFMHAHPHHEPLPTALPGGWYGMASSGAVYRIERGVKRGVASYPDFERLRMSYTRVAHGADDLLCSLPDGLPIRPLSGMLRDYPDVFHASDPEGGMHLIAYGIRYPFRGEASWRTFGYRPEEAVPLPFSVLHSLPEGWPIQGDVWEEHELIDHLLYSGPDGTLYYGEGQRLRPLLSEQALGRYGWQRERTVPLPLHVLARSPMGPPIP</sequence>
<dbReference type="AlphaFoldDB" id="A0A7X0SPN6"/>